<accession>A0AAW0AWK8</accession>
<dbReference type="EMBL" id="JAYKXP010000247">
    <property type="protein sequence ID" value="KAK7017856.1"/>
    <property type="molecule type" value="Genomic_DNA"/>
</dbReference>
<protein>
    <submittedName>
        <fullName evidence="2">Uncharacterized protein</fullName>
    </submittedName>
</protein>
<comment type="caution">
    <text evidence="2">The sequence shown here is derived from an EMBL/GenBank/DDBJ whole genome shotgun (WGS) entry which is preliminary data.</text>
</comment>
<reference evidence="2 3" key="1">
    <citation type="submission" date="2024-01" db="EMBL/GenBank/DDBJ databases">
        <title>A draft genome for a cacao thread blight-causing isolate of Paramarasmius palmivorus.</title>
        <authorList>
            <person name="Baruah I.K."/>
            <person name="Bukari Y."/>
            <person name="Amoako-Attah I."/>
            <person name="Meinhardt L.W."/>
            <person name="Bailey B.A."/>
            <person name="Cohen S.P."/>
        </authorList>
    </citation>
    <scope>NUCLEOTIDE SEQUENCE [LARGE SCALE GENOMIC DNA]</scope>
    <source>
        <strain evidence="2 3">GH-12</strain>
    </source>
</reference>
<dbReference type="Proteomes" id="UP001383192">
    <property type="component" value="Unassembled WGS sequence"/>
</dbReference>
<dbReference type="AlphaFoldDB" id="A0AAW0AWK8"/>
<organism evidence="2 3">
    <name type="scientific">Paramarasmius palmivorus</name>
    <dbReference type="NCBI Taxonomy" id="297713"/>
    <lineage>
        <taxon>Eukaryota</taxon>
        <taxon>Fungi</taxon>
        <taxon>Dikarya</taxon>
        <taxon>Basidiomycota</taxon>
        <taxon>Agaricomycotina</taxon>
        <taxon>Agaricomycetes</taxon>
        <taxon>Agaricomycetidae</taxon>
        <taxon>Agaricales</taxon>
        <taxon>Marasmiineae</taxon>
        <taxon>Marasmiaceae</taxon>
        <taxon>Paramarasmius</taxon>
    </lineage>
</organism>
<feature type="region of interest" description="Disordered" evidence="1">
    <location>
        <begin position="1"/>
        <end position="20"/>
    </location>
</feature>
<name>A0AAW0AWK8_9AGAR</name>
<keyword evidence="3" id="KW-1185">Reference proteome</keyword>
<evidence type="ECO:0000256" key="1">
    <source>
        <dbReference type="SAM" id="MobiDB-lite"/>
    </source>
</evidence>
<evidence type="ECO:0000313" key="3">
    <source>
        <dbReference type="Proteomes" id="UP001383192"/>
    </source>
</evidence>
<proteinExistence type="predicted"/>
<gene>
    <name evidence="2" type="ORF">VNI00_018560</name>
</gene>
<sequence length="76" mass="8045">MKGAPPGNKGKGDDTLGPSSMIRNRLHFTFTDTIHGSTLFRRDGDNITGGSALTLESYPSPVTGSFDISLATYPLS</sequence>
<evidence type="ECO:0000313" key="2">
    <source>
        <dbReference type="EMBL" id="KAK7017856.1"/>
    </source>
</evidence>